<reference evidence="3" key="1">
    <citation type="submission" date="2016-10" db="EMBL/GenBank/DDBJ databases">
        <authorList>
            <person name="Varghese N."/>
            <person name="Submissions S."/>
        </authorList>
    </citation>
    <scope>NUCLEOTIDE SEQUENCE [LARGE SCALE GENOMIC DNA]</scope>
    <source>
        <strain evidence="3">DSM 26542</strain>
    </source>
</reference>
<evidence type="ECO:0000313" key="3">
    <source>
        <dbReference type="Proteomes" id="UP000243887"/>
    </source>
</evidence>
<dbReference type="EMBL" id="FORU01000022">
    <property type="protein sequence ID" value="SFJ89047.1"/>
    <property type="molecule type" value="Genomic_DNA"/>
</dbReference>
<proteinExistence type="predicted"/>
<name>A0A1I3V4D6_9FLAO</name>
<feature type="transmembrane region" description="Helical" evidence="1">
    <location>
        <begin position="33"/>
        <end position="51"/>
    </location>
</feature>
<evidence type="ECO:0000256" key="1">
    <source>
        <dbReference type="SAM" id="Phobius"/>
    </source>
</evidence>
<keyword evidence="3" id="KW-1185">Reference proteome</keyword>
<sequence>MIFTINDRLVWITLITLFINLLGIVYMEDIWNKILIAILSAFIALVLKHFYDNNQKKKRLKKIELAFKQILSTSILDCLISLKKYSEHMSTVVDIETTKFKFPPTNSIDIDLLNLFDKTDLVDIFTKKGIGINIIYDINMCIKMLHDENPRAIIVHFKNTMNDIIIDDNRTQTDLKEEFASNPRLLNDFLNKSQQNKSDTYDVTVEKFKVFTFNCSKTIASINQLLLKF</sequence>
<keyword evidence="1" id="KW-0812">Transmembrane</keyword>
<evidence type="ECO:0000313" key="2">
    <source>
        <dbReference type="EMBL" id="SFJ89047.1"/>
    </source>
</evidence>
<organism evidence="2 3">
    <name type="scientific">Myroides guanonis</name>
    <dbReference type="NCBI Taxonomy" id="1150112"/>
    <lineage>
        <taxon>Bacteria</taxon>
        <taxon>Pseudomonadati</taxon>
        <taxon>Bacteroidota</taxon>
        <taxon>Flavobacteriia</taxon>
        <taxon>Flavobacteriales</taxon>
        <taxon>Flavobacteriaceae</taxon>
        <taxon>Myroides</taxon>
    </lineage>
</organism>
<dbReference type="Proteomes" id="UP000243887">
    <property type="component" value="Unassembled WGS sequence"/>
</dbReference>
<dbReference type="STRING" id="1150112.SAMN04487893_12214"/>
<feature type="transmembrane region" description="Helical" evidence="1">
    <location>
        <begin position="9"/>
        <end position="27"/>
    </location>
</feature>
<keyword evidence="1" id="KW-0472">Membrane</keyword>
<protein>
    <submittedName>
        <fullName evidence="2">Uncharacterized protein</fullName>
    </submittedName>
</protein>
<accession>A0A1I3V4D6</accession>
<keyword evidence="1" id="KW-1133">Transmembrane helix</keyword>
<dbReference type="AlphaFoldDB" id="A0A1I3V4D6"/>
<gene>
    <name evidence="2" type="ORF">SAMN04487893_12214</name>
</gene>